<feature type="signal peptide" evidence="2">
    <location>
        <begin position="1"/>
        <end position="18"/>
    </location>
</feature>
<dbReference type="GO" id="GO:0005975">
    <property type="term" value="P:carbohydrate metabolic process"/>
    <property type="evidence" value="ECO:0007669"/>
    <property type="project" value="InterPro"/>
</dbReference>
<dbReference type="RefSeq" id="WP_179788324.1">
    <property type="nucleotide sequence ID" value="NZ_BAAARR010000016.1"/>
</dbReference>
<dbReference type="InterPro" id="IPR012341">
    <property type="entry name" value="6hp_glycosidase-like_sf"/>
</dbReference>
<dbReference type="AlphaFoldDB" id="A0A852ZFT2"/>
<feature type="region of interest" description="Disordered" evidence="1">
    <location>
        <begin position="26"/>
        <end position="54"/>
    </location>
</feature>
<organism evidence="3 4">
    <name type="scientific">Actinopolymorpha rutila</name>
    <dbReference type="NCBI Taxonomy" id="446787"/>
    <lineage>
        <taxon>Bacteria</taxon>
        <taxon>Bacillati</taxon>
        <taxon>Actinomycetota</taxon>
        <taxon>Actinomycetes</taxon>
        <taxon>Propionibacteriales</taxon>
        <taxon>Actinopolymorphaceae</taxon>
        <taxon>Actinopolymorpha</taxon>
    </lineage>
</organism>
<keyword evidence="2" id="KW-0732">Signal</keyword>
<evidence type="ECO:0000313" key="4">
    <source>
        <dbReference type="Proteomes" id="UP000579605"/>
    </source>
</evidence>
<dbReference type="SUPFAM" id="SSF48208">
    <property type="entry name" value="Six-hairpin glycosidases"/>
    <property type="match status" value="1"/>
</dbReference>
<sequence length="996" mass="107041">MSGLRAFCLLAVTSVVSAVMVAGPAPVSHAEPSAPQAPRASDLADSGPSGPRWLSLPRSRIVVNPYDVLSDDPPAKQSDRPDLPLNAGYYANDQAPRLDDLLMTNQRPAGDAPGFVTARTGGGDDFNAVGDWTPSANTYLRISRGVLQLENTNTTGTSYGYASRAFTVDVDRFPTVRISVPDATQGWGLKVNDGTQPVDTVLQATTTASGVYFYDLKKATGWSGTKSVTVRIFTTGYQSSTQVDEVRFLSAATTQEAFSDDFETGLDVGWVPSGAVKPTVSDGRLNLTVPQSTGTWYGFVTRSVVADLDRYPILKVKVDRADKFWAIKVNDGQGADVIVQNNSTQLGTFSYDLRKITGWSGTKRINLRLFVNGFQTTASFDRVSLQAPVGPWLVGAQQRRTTWMPHLLTTTATFPDGSDAEVRDTFHGVDALTRSVKVTAGDTGATSQLSGQYFGTPTYEPDSRVITIAGDGFTYAVALPAGASAPVFYADRDAWSRGGPTLAEPGTTNGYWSASLSGTGNSSVNSTVGTGFAVGDGAAAQATARAVAAQHADPEATAAGNAAYFDGVLAKAPRPRDFGLHGVDARGVSAARVRKMYYRSWTFLVSDVLPPQPEVDNPFPQLATGKPALYLHGPAKAAVTASWDSSIGMQFLAYVDPDAAWGALEGLLRLVGDDGALPGEFLPAREAQTAWTLWTLTGDDARLRRVYPALRRLLVYKQDHPKYSGDTNANNKDLAFVSHALVDTDFARRIADRLNLPDDVAFWDQRFETLNANMYEWFWESPTAQPPQKYDPTTGVKLAGNVMSATPALNVRTMDRVHATGLLERFDSIYDPKLPLAGFGANTNDVRYGITSYTIYGLLANGDVDRADTLSNAMLRDIVATNMFAERYQWDESGPFAAGQRPSLFGVATVIDAVWMNNGYRMDRGTPTFVLLPGADGGVDGITVQGRDLDVEVSARSGRVKLDGNLVAPGRQCGLRQLTVGQSVTLEDRCATVGLR</sequence>
<evidence type="ECO:0000313" key="3">
    <source>
        <dbReference type="EMBL" id="NYH90748.1"/>
    </source>
</evidence>
<dbReference type="EMBL" id="JACBZH010000001">
    <property type="protein sequence ID" value="NYH90748.1"/>
    <property type="molecule type" value="Genomic_DNA"/>
</dbReference>
<name>A0A852ZFT2_9ACTN</name>
<reference evidence="3 4" key="1">
    <citation type="submission" date="2020-07" db="EMBL/GenBank/DDBJ databases">
        <title>Sequencing the genomes of 1000 actinobacteria strains.</title>
        <authorList>
            <person name="Klenk H.-P."/>
        </authorList>
    </citation>
    <scope>NUCLEOTIDE SEQUENCE [LARGE SCALE GENOMIC DNA]</scope>
    <source>
        <strain evidence="3 4">DSM 18448</strain>
    </source>
</reference>
<evidence type="ECO:0000256" key="1">
    <source>
        <dbReference type="SAM" id="MobiDB-lite"/>
    </source>
</evidence>
<dbReference type="Gene3D" id="1.50.10.10">
    <property type="match status" value="1"/>
</dbReference>
<gene>
    <name evidence="3" type="ORF">F4554_003386</name>
</gene>
<accession>A0A852ZFT2</accession>
<dbReference type="Proteomes" id="UP000579605">
    <property type="component" value="Unassembled WGS sequence"/>
</dbReference>
<feature type="chain" id="PRO_5038526977" description="Alpha-L-rhamnosidase six-hairpin glycosidase domain-containing protein" evidence="2">
    <location>
        <begin position="19"/>
        <end position="996"/>
    </location>
</feature>
<evidence type="ECO:0008006" key="5">
    <source>
        <dbReference type="Google" id="ProtNLM"/>
    </source>
</evidence>
<proteinExistence type="predicted"/>
<protein>
    <recommendedName>
        <fullName evidence="5">Alpha-L-rhamnosidase six-hairpin glycosidase domain-containing protein</fullName>
    </recommendedName>
</protein>
<comment type="caution">
    <text evidence="3">The sequence shown here is derived from an EMBL/GenBank/DDBJ whole genome shotgun (WGS) entry which is preliminary data.</text>
</comment>
<evidence type="ECO:0000256" key="2">
    <source>
        <dbReference type="SAM" id="SignalP"/>
    </source>
</evidence>
<dbReference type="InterPro" id="IPR008928">
    <property type="entry name" value="6-hairpin_glycosidase_sf"/>
</dbReference>
<keyword evidence="4" id="KW-1185">Reference proteome</keyword>